<keyword evidence="7" id="KW-1185">Reference proteome</keyword>
<reference evidence="6" key="1">
    <citation type="submission" date="2017-05" db="EMBL/GenBank/DDBJ databases">
        <authorList>
            <person name="Varghese N."/>
            <person name="Submissions S."/>
        </authorList>
    </citation>
    <scope>NUCLEOTIDE SEQUENCE</scope>
    <source>
        <strain evidence="6">Su22</strain>
    </source>
</reference>
<evidence type="ECO:0000313" key="6">
    <source>
        <dbReference type="EMBL" id="SMP42932.1"/>
    </source>
</evidence>
<feature type="domain" description="4Fe-4S ferredoxin-type" evidence="5">
    <location>
        <begin position="152"/>
        <end position="181"/>
    </location>
</feature>
<dbReference type="SUPFAM" id="SSF54862">
    <property type="entry name" value="4Fe-4S ferredoxins"/>
    <property type="match status" value="1"/>
</dbReference>
<dbReference type="InterPro" id="IPR037207">
    <property type="entry name" value="Nuop51_4Fe4S-bd_sf"/>
</dbReference>
<dbReference type="GO" id="GO:0046872">
    <property type="term" value="F:metal ion binding"/>
    <property type="evidence" value="ECO:0007669"/>
    <property type="project" value="UniProtKB-KW"/>
</dbReference>
<keyword evidence="2" id="KW-0408">Iron</keyword>
<dbReference type="Pfam" id="PF10589">
    <property type="entry name" value="NADH_4Fe-4S"/>
    <property type="match status" value="1"/>
</dbReference>
<evidence type="ECO:0000259" key="5">
    <source>
        <dbReference type="PROSITE" id="PS51379"/>
    </source>
</evidence>
<gene>
    <name evidence="6" type="ORF">SAMN06296020_10223</name>
</gene>
<feature type="region of interest" description="Disordered" evidence="4">
    <location>
        <begin position="193"/>
        <end position="213"/>
    </location>
</feature>
<keyword evidence="3" id="KW-0411">Iron-sulfur</keyword>
<evidence type="ECO:0000256" key="4">
    <source>
        <dbReference type="SAM" id="MobiDB-lite"/>
    </source>
</evidence>
<dbReference type="InterPro" id="IPR019575">
    <property type="entry name" value="Nuop51_4Fe4S-bd"/>
</dbReference>
<dbReference type="Proteomes" id="UP001158066">
    <property type="component" value="Unassembled WGS sequence"/>
</dbReference>
<evidence type="ECO:0000256" key="2">
    <source>
        <dbReference type="ARBA" id="ARBA00023004"/>
    </source>
</evidence>
<dbReference type="Gene3D" id="1.20.1440.230">
    <property type="entry name" value="NADH-ubiquinone oxidoreductase 51kDa subunit, iron-sulphur binding domain"/>
    <property type="match status" value="1"/>
</dbReference>
<dbReference type="PROSITE" id="PS00198">
    <property type="entry name" value="4FE4S_FER_1"/>
    <property type="match status" value="1"/>
</dbReference>
<dbReference type="AlphaFoldDB" id="A0AA46AHS1"/>
<dbReference type="EMBL" id="FXUF01000002">
    <property type="protein sequence ID" value="SMP42932.1"/>
    <property type="molecule type" value="Genomic_DNA"/>
</dbReference>
<feature type="domain" description="4Fe-4S ferredoxin-type" evidence="5">
    <location>
        <begin position="122"/>
        <end position="151"/>
    </location>
</feature>
<dbReference type="PROSITE" id="PS51379">
    <property type="entry name" value="4FE4S_FER_2"/>
    <property type="match status" value="2"/>
</dbReference>
<dbReference type="InterPro" id="IPR017896">
    <property type="entry name" value="4Fe4S_Fe-S-bd"/>
</dbReference>
<dbReference type="Gene3D" id="3.30.70.20">
    <property type="match status" value="2"/>
</dbReference>
<dbReference type="PANTHER" id="PTHR43578">
    <property type="entry name" value="NADH-QUINONE OXIDOREDUCTASE SUBUNIT F"/>
    <property type="match status" value="1"/>
</dbReference>
<proteinExistence type="predicted"/>
<evidence type="ECO:0000256" key="1">
    <source>
        <dbReference type="ARBA" id="ARBA00022723"/>
    </source>
</evidence>
<dbReference type="PANTHER" id="PTHR43578:SF3">
    <property type="entry name" value="NADH-QUINONE OXIDOREDUCTASE SUBUNIT F"/>
    <property type="match status" value="1"/>
</dbReference>
<dbReference type="SUPFAM" id="SSF140490">
    <property type="entry name" value="Nqo1C-terminal domain-like"/>
    <property type="match status" value="1"/>
</dbReference>
<evidence type="ECO:0000256" key="3">
    <source>
        <dbReference type="ARBA" id="ARBA00023014"/>
    </source>
</evidence>
<dbReference type="GO" id="GO:0051539">
    <property type="term" value="F:4 iron, 4 sulfur cluster binding"/>
    <property type="evidence" value="ECO:0007669"/>
    <property type="project" value="InterPro"/>
</dbReference>
<organism evidence="6 7">
    <name type="scientific">Anoxynatronum buryatiense</name>
    <dbReference type="NCBI Taxonomy" id="489973"/>
    <lineage>
        <taxon>Bacteria</taxon>
        <taxon>Bacillati</taxon>
        <taxon>Bacillota</taxon>
        <taxon>Clostridia</taxon>
        <taxon>Eubacteriales</taxon>
        <taxon>Clostridiaceae</taxon>
        <taxon>Anoxynatronum</taxon>
    </lineage>
</organism>
<keyword evidence="1" id="KW-0479">Metal-binding</keyword>
<evidence type="ECO:0000313" key="7">
    <source>
        <dbReference type="Proteomes" id="UP001158066"/>
    </source>
</evidence>
<name>A0AA46AHS1_9CLOT</name>
<protein>
    <submittedName>
        <fullName evidence="6">NADH-quinone oxidoreductase subunit F</fullName>
    </submittedName>
</protein>
<dbReference type="SMART" id="SM00928">
    <property type="entry name" value="NADH_4Fe-4S"/>
    <property type="match status" value="1"/>
</dbReference>
<accession>A0AA46AHS1</accession>
<dbReference type="Pfam" id="PF00037">
    <property type="entry name" value="Fer4"/>
    <property type="match status" value="1"/>
</dbReference>
<dbReference type="InterPro" id="IPR017900">
    <property type="entry name" value="4Fe4S_Fe_S_CS"/>
</dbReference>
<comment type="caution">
    <text evidence="6">The sequence shown here is derived from an EMBL/GenBank/DDBJ whole genome shotgun (WGS) entry which is preliminary data.</text>
</comment>
<sequence length="213" mass="23209">MCTQSYATFEPWQGLTSGACPVNYCMTIMKQAKETSCGQCVLCREGTWQVFEITKSIIEGKAESDDYTLLTDLLELIRDHAGCEMASSGAAICLEVIAQTHDEWDLHIRRKRCTNLVCKGSFTIYVDPSTCTGCGQCIAKCPEGAITGGRDLIHIIDPVKCSKTLACIFICPVGAIKKAGPLKPKVPETLVPVGSFGNAPGEGDGKRRRRRRE</sequence>